<reference evidence="2" key="2">
    <citation type="submission" date="2015-01" db="EMBL/GenBank/DDBJ databases">
        <title>Evolutionary Origins and Diversification of the Mycorrhizal Mutualists.</title>
        <authorList>
            <consortium name="DOE Joint Genome Institute"/>
            <consortium name="Mycorrhizal Genomics Consortium"/>
            <person name="Kohler A."/>
            <person name="Kuo A."/>
            <person name="Nagy L.G."/>
            <person name="Floudas D."/>
            <person name="Copeland A."/>
            <person name="Barry K.W."/>
            <person name="Cichocki N."/>
            <person name="Veneault-Fourrey C."/>
            <person name="LaButti K."/>
            <person name="Lindquist E.A."/>
            <person name="Lipzen A."/>
            <person name="Lundell T."/>
            <person name="Morin E."/>
            <person name="Murat C."/>
            <person name="Riley R."/>
            <person name="Ohm R."/>
            <person name="Sun H."/>
            <person name="Tunlid A."/>
            <person name="Henrissat B."/>
            <person name="Grigoriev I.V."/>
            <person name="Hibbett D.S."/>
            <person name="Martin F."/>
        </authorList>
    </citation>
    <scope>NUCLEOTIDE SEQUENCE [LARGE SCALE GENOMIC DNA]</scope>
    <source>
        <strain evidence="2">Foug A</strain>
    </source>
</reference>
<dbReference type="EMBL" id="KN822067">
    <property type="protein sequence ID" value="KIM60015.1"/>
    <property type="molecule type" value="Genomic_DNA"/>
</dbReference>
<dbReference type="HOGENOM" id="CLU_1161735_0_0_1"/>
<reference evidence="1 2" key="1">
    <citation type="submission" date="2014-04" db="EMBL/GenBank/DDBJ databases">
        <authorList>
            <consortium name="DOE Joint Genome Institute"/>
            <person name="Kuo A."/>
            <person name="Kohler A."/>
            <person name="Nagy L.G."/>
            <person name="Floudas D."/>
            <person name="Copeland A."/>
            <person name="Barry K.W."/>
            <person name="Cichocki N."/>
            <person name="Veneault-Fourrey C."/>
            <person name="LaButti K."/>
            <person name="Lindquist E.A."/>
            <person name="Lipzen A."/>
            <person name="Lundell T."/>
            <person name="Morin E."/>
            <person name="Murat C."/>
            <person name="Sun H."/>
            <person name="Tunlid A."/>
            <person name="Henrissat B."/>
            <person name="Grigoriev I.V."/>
            <person name="Hibbett D.S."/>
            <person name="Martin F."/>
            <person name="Nordberg H.P."/>
            <person name="Cantor M.N."/>
            <person name="Hua S.X."/>
        </authorList>
    </citation>
    <scope>NUCLEOTIDE SEQUENCE [LARGE SCALE GENOMIC DNA]</scope>
    <source>
        <strain evidence="1 2">Foug A</strain>
    </source>
</reference>
<dbReference type="AlphaFoldDB" id="A0A0C3DH38"/>
<protein>
    <submittedName>
        <fullName evidence="1">Uncharacterized protein</fullName>
    </submittedName>
</protein>
<evidence type="ECO:0000313" key="1">
    <source>
        <dbReference type="EMBL" id="KIM60015.1"/>
    </source>
</evidence>
<sequence length="239" mass="26683">MLYEIFRQDRHHDTLSWGVNTTIRRDASCWVWPLVGVAVRISAAHTSDVRIEVTLCSISLASPWSSGHSFHRIVVPCTRPIHFNHMELSQGRTLTHVPAQLAHGPLRPSCTALAFPPHWLRAKESKANGGLPDDLGSYPLHCTTSSGRLLYLRLDVGQVCAPEPSPSNTQGGSLQYTYAMTSFPTFLLCTFNRTYATICWMVSSERSDSTDAYPSERVPPLAISPDRWLYERGRASQDT</sequence>
<name>A0A0C3DH38_9AGAM</name>
<dbReference type="InParanoid" id="A0A0C3DH38"/>
<keyword evidence="2" id="KW-1185">Reference proteome</keyword>
<evidence type="ECO:0000313" key="2">
    <source>
        <dbReference type="Proteomes" id="UP000053989"/>
    </source>
</evidence>
<proteinExistence type="predicted"/>
<accession>A0A0C3DH38</accession>
<dbReference type="Proteomes" id="UP000053989">
    <property type="component" value="Unassembled WGS sequence"/>
</dbReference>
<gene>
    <name evidence="1" type="ORF">SCLCIDRAFT_975523</name>
</gene>
<organism evidence="1 2">
    <name type="scientific">Scleroderma citrinum Foug A</name>
    <dbReference type="NCBI Taxonomy" id="1036808"/>
    <lineage>
        <taxon>Eukaryota</taxon>
        <taxon>Fungi</taxon>
        <taxon>Dikarya</taxon>
        <taxon>Basidiomycota</taxon>
        <taxon>Agaricomycotina</taxon>
        <taxon>Agaricomycetes</taxon>
        <taxon>Agaricomycetidae</taxon>
        <taxon>Boletales</taxon>
        <taxon>Sclerodermatineae</taxon>
        <taxon>Sclerodermataceae</taxon>
        <taxon>Scleroderma</taxon>
    </lineage>
</organism>